<organism evidence="2 3">
    <name type="scientific">Daphnia magna</name>
    <dbReference type="NCBI Taxonomy" id="35525"/>
    <lineage>
        <taxon>Eukaryota</taxon>
        <taxon>Metazoa</taxon>
        <taxon>Ecdysozoa</taxon>
        <taxon>Arthropoda</taxon>
        <taxon>Crustacea</taxon>
        <taxon>Branchiopoda</taxon>
        <taxon>Diplostraca</taxon>
        <taxon>Cladocera</taxon>
        <taxon>Anomopoda</taxon>
        <taxon>Daphniidae</taxon>
        <taxon>Daphnia</taxon>
    </lineage>
</organism>
<sequence length="164" mass="18727">MDESSYNYDTGCHRRKRQLSDGDPDAYDFMPLSKRINNLHLNGTNLNSETSQTPVGASVCECRLQPSTSSSVIQCSLCNPNLYGITRQALPLPDLLNIPNEIVMSREQSLMNHNDHPIHDETYSPDMDVHSNPHYYTPNKLLFDLHIERVKRHGILFKPNKYDG</sequence>
<feature type="region of interest" description="Disordered" evidence="1">
    <location>
        <begin position="1"/>
        <end position="24"/>
    </location>
</feature>
<evidence type="ECO:0000313" key="2">
    <source>
        <dbReference type="EMBL" id="KAK4005062.1"/>
    </source>
</evidence>
<evidence type="ECO:0000313" key="3">
    <source>
        <dbReference type="Proteomes" id="UP001234178"/>
    </source>
</evidence>
<keyword evidence="3" id="KW-1185">Reference proteome</keyword>
<name>A0ABQ9YWP0_9CRUS</name>
<comment type="caution">
    <text evidence="2">The sequence shown here is derived from an EMBL/GenBank/DDBJ whole genome shotgun (WGS) entry which is preliminary data.</text>
</comment>
<protein>
    <submittedName>
        <fullName evidence="2">Uncharacterized protein</fullName>
    </submittedName>
</protein>
<dbReference type="Proteomes" id="UP001234178">
    <property type="component" value="Unassembled WGS sequence"/>
</dbReference>
<proteinExistence type="predicted"/>
<evidence type="ECO:0000256" key="1">
    <source>
        <dbReference type="SAM" id="MobiDB-lite"/>
    </source>
</evidence>
<dbReference type="EMBL" id="JAOYFB010000001">
    <property type="protein sequence ID" value="KAK4005062.1"/>
    <property type="molecule type" value="Genomic_DNA"/>
</dbReference>
<accession>A0ABQ9YWP0</accession>
<gene>
    <name evidence="2" type="ORF">OUZ56_006785</name>
</gene>
<reference evidence="2 3" key="1">
    <citation type="journal article" date="2023" name="Nucleic Acids Res.">
        <title>The hologenome of Daphnia magna reveals possible DNA methylation and microbiome-mediated evolution of the host genome.</title>
        <authorList>
            <person name="Chaturvedi A."/>
            <person name="Li X."/>
            <person name="Dhandapani V."/>
            <person name="Marshall H."/>
            <person name="Kissane S."/>
            <person name="Cuenca-Cambronero M."/>
            <person name="Asole G."/>
            <person name="Calvet F."/>
            <person name="Ruiz-Romero M."/>
            <person name="Marangio P."/>
            <person name="Guigo R."/>
            <person name="Rago D."/>
            <person name="Mirbahai L."/>
            <person name="Eastwood N."/>
            <person name="Colbourne J.K."/>
            <person name="Zhou J."/>
            <person name="Mallon E."/>
            <person name="Orsini L."/>
        </authorList>
    </citation>
    <scope>NUCLEOTIDE SEQUENCE [LARGE SCALE GENOMIC DNA]</scope>
    <source>
        <strain evidence="2">LRV0_1</strain>
    </source>
</reference>